<dbReference type="Proteomes" id="UP001226720">
    <property type="component" value="Unassembled WGS sequence"/>
</dbReference>
<dbReference type="PANTHER" id="PTHR30212">
    <property type="entry name" value="PROTEIN YIIM"/>
    <property type="match status" value="1"/>
</dbReference>
<dbReference type="Gene3D" id="3.40.50.80">
    <property type="entry name" value="Nucleotide-binding domain of ferredoxin-NADP reductase (FNR) module"/>
    <property type="match status" value="1"/>
</dbReference>
<keyword evidence="7" id="KW-0408">Iron</keyword>
<dbReference type="InterPro" id="IPR006058">
    <property type="entry name" value="2Fe2S_fd_BS"/>
</dbReference>
<dbReference type="InterPro" id="IPR054582">
    <property type="entry name" value="DmmA-like_N"/>
</dbReference>
<gene>
    <name evidence="11" type="ORF">QO000_000773</name>
</gene>
<dbReference type="RefSeq" id="WP_301550734.1">
    <property type="nucleotide sequence ID" value="NZ_JAQRMZ010000002.1"/>
</dbReference>
<dbReference type="Pfam" id="PF00111">
    <property type="entry name" value="Fer2"/>
    <property type="match status" value="1"/>
</dbReference>
<dbReference type="InterPro" id="IPR039261">
    <property type="entry name" value="FNR_nucleotide-bd"/>
</dbReference>
<dbReference type="PANTHER" id="PTHR30212:SF2">
    <property type="entry name" value="PROTEIN YIIM"/>
    <property type="match status" value="1"/>
</dbReference>
<keyword evidence="6" id="KW-0560">Oxidoreductase</keyword>
<dbReference type="PROSITE" id="PS00197">
    <property type="entry name" value="2FE2S_FER_1"/>
    <property type="match status" value="1"/>
</dbReference>
<dbReference type="Gene3D" id="3.10.20.30">
    <property type="match status" value="1"/>
</dbReference>
<dbReference type="SUPFAM" id="SSF52343">
    <property type="entry name" value="Ferredoxin reductase-like, C-terminal NADP-linked domain"/>
    <property type="match status" value="1"/>
</dbReference>
<protein>
    <submittedName>
        <fullName evidence="11">Ferredoxin-NADP reductase</fullName>
    </submittedName>
</protein>
<evidence type="ECO:0000256" key="7">
    <source>
        <dbReference type="ARBA" id="ARBA00023004"/>
    </source>
</evidence>
<feature type="domain" description="2Fe-2S ferredoxin-type" evidence="9">
    <location>
        <begin position="228"/>
        <end position="311"/>
    </location>
</feature>
<dbReference type="InterPro" id="IPR017927">
    <property type="entry name" value="FAD-bd_FR_type"/>
</dbReference>
<evidence type="ECO:0000313" key="11">
    <source>
        <dbReference type="EMBL" id="MDQ0481820.1"/>
    </source>
</evidence>
<dbReference type="CDD" id="cd06185">
    <property type="entry name" value="PDR_like"/>
    <property type="match status" value="1"/>
</dbReference>
<sequence length="311" mass="35520">MEDFYEVKVQEIKQLTPTIKSFTFILENTELPSFGAGSHITLHLPMGMRQYSLINNPLDMINEYEIAVKKTGGSGSTYLHEDIYEGDVVKVSPPDNYFPLQMEGKHHVFFAAGIGITPFWSMMAYLTSLGESFELHYAASDEDACPFYNEMNERYANQVNYYLMDRDSKTKKLKERLRELKVGTHVYICGPQSYMDFIVTYCRELGYPKKYIHEERFKARKIEHPIRFKVTIVNENKTIQVNSNQSLLEALHDAGITIPSACRQGICGSCEVKVCNGEVLHNDTFLTANEKTDKMLTCVSRGRGRISIAVE</sequence>
<keyword evidence="12" id="KW-1185">Reference proteome</keyword>
<evidence type="ECO:0000256" key="2">
    <source>
        <dbReference type="ARBA" id="ARBA00022630"/>
    </source>
</evidence>
<dbReference type="CDD" id="cd00207">
    <property type="entry name" value="fer2"/>
    <property type="match status" value="1"/>
</dbReference>
<dbReference type="SUPFAM" id="SSF54292">
    <property type="entry name" value="2Fe-2S ferredoxin-like"/>
    <property type="match status" value="1"/>
</dbReference>
<dbReference type="InterPro" id="IPR001041">
    <property type="entry name" value="2Fe-2S_ferredoxin-type"/>
</dbReference>
<evidence type="ECO:0000256" key="3">
    <source>
        <dbReference type="ARBA" id="ARBA00022643"/>
    </source>
</evidence>
<evidence type="ECO:0000256" key="5">
    <source>
        <dbReference type="ARBA" id="ARBA00022723"/>
    </source>
</evidence>
<reference evidence="11" key="1">
    <citation type="submission" date="2023-07" db="EMBL/GenBank/DDBJ databases">
        <title>Genomic Encyclopedia of Type Strains, Phase IV (KMG-IV): sequencing the most valuable type-strain genomes for metagenomic binning, comparative biology and taxonomic classification.</title>
        <authorList>
            <person name="Goeker M."/>
        </authorList>
    </citation>
    <scope>NUCLEOTIDE SEQUENCE [LARGE SCALE GENOMIC DNA]</scope>
    <source>
        <strain evidence="11">JSM 076093</strain>
    </source>
</reference>
<evidence type="ECO:0000256" key="1">
    <source>
        <dbReference type="ARBA" id="ARBA00001917"/>
    </source>
</evidence>
<comment type="caution">
    <text evidence="11">The sequence shown here is derived from an EMBL/GenBank/DDBJ whole genome shotgun (WGS) entry which is preliminary data.</text>
</comment>
<feature type="domain" description="FAD-binding FR-type" evidence="10">
    <location>
        <begin position="2"/>
        <end position="101"/>
    </location>
</feature>
<keyword evidence="8" id="KW-0411">Iron-sulfur</keyword>
<proteinExistence type="predicted"/>
<comment type="cofactor">
    <cofactor evidence="1">
        <name>FMN</name>
        <dbReference type="ChEBI" id="CHEBI:58210"/>
    </cofactor>
</comment>
<dbReference type="InterPro" id="IPR036010">
    <property type="entry name" value="2Fe-2S_ferredoxin-like_sf"/>
</dbReference>
<dbReference type="InterPro" id="IPR017938">
    <property type="entry name" value="Riboflavin_synthase-like_b-brl"/>
</dbReference>
<dbReference type="PROSITE" id="PS51384">
    <property type="entry name" value="FAD_FR"/>
    <property type="match status" value="1"/>
</dbReference>
<keyword evidence="5" id="KW-0479">Metal-binding</keyword>
<evidence type="ECO:0000256" key="6">
    <source>
        <dbReference type="ARBA" id="ARBA00023002"/>
    </source>
</evidence>
<keyword evidence="3" id="KW-0288">FMN</keyword>
<accession>A0ABU0JXL1</accession>
<dbReference type="Pfam" id="PF22290">
    <property type="entry name" value="DmmA-like_N"/>
    <property type="match status" value="1"/>
</dbReference>
<dbReference type="PROSITE" id="PS51085">
    <property type="entry name" value="2FE2S_FER_2"/>
    <property type="match status" value="1"/>
</dbReference>
<dbReference type="Pfam" id="PF00970">
    <property type="entry name" value="FAD_binding_6"/>
    <property type="match status" value="1"/>
</dbReference>
<dbReference type="InterPro" id="IPR012675">
    <property type="entry name" value="Beta-grasp_dom_sf"/>
</dbReference>
<keyword evidence="4" id="KW-0001">2Fe-2S</keyword>
<dbReference type="InterPro" id="IPR008333">
    <property type="entry name" value="Cbr1-like_FAD-bd_dom"/>
</dbReference>
<dbReference type="SUPFAM" id="SSF63380">
    <property type="entry name" value="Riboflavin synthase domain-like"/>
    <property type="match status" value="1"/>
</dbReference>
<keyword evidence="2" id="KW-0285">Flavoprotein</keyword>
<dbReference type="PRINTS" id="PR00409">
    <property type="entry name" value="PHDIOXRDTASE"/>
</dbReference>
<dbReference type="EMBL" id="JAUSWM010000001">
    <property type="protein sequence ID" value="MDQ0481820.1"/>
    <property type="molecule type" value="Genomic_DNA"/>
</dbReference>
<name>A0ABU0JXL1_9BACL</name>
<evidence type="ECO:0000259" key="9">
    <source>
        <dbReference type="PROSITE" id="PS51085"/>
    </source>
</evidence>
<evidence type="ECO:0000256" key="4">
    <source>
        <dbReference type="ARBA" id="ARBA00022714"/>
    </source>
</evidence>
<evidence type="ECO:0000259" key="10">
    <source>
        <dbReference type="PROSITE" id="PS51384"/>
    </source>
</evidence>
<evidence type="ECO:0000256" key="8">
    <source>
        <dbReference type="ARBA" id="ARBA00023014"/>
    </source>
</evidence>
<dbReference type="InterPro" id="IPR052353">
    <property type="entry name" value="Benzoxazolinone_Detox_Enz"/>
</dbReference>
<organism evidence="11 12">
    <name type="scientific">Guptibacillus hwajinpoensis</name>
    <dbReference type="NCBI Taxonomy" id="208199"/>
    <lineage>
        <taxon>Bacteria</taxon>
        <taxon>Bacillati</taxon>
        <taxon>Bacillota</taxon>
        <taxon>Bacilli</taxon>
        <taxon>Bacillales</taxon>
        <taxon>Guptibacillaceae</taxon>
        <taxon>Guptibacillus</taxon>
    </lineage>
</organism>
<dbReference type="GeneID" id="301326031"/>
<dbReference type="Gene3D" id="2.40.30.10">
    <property type="entry name" value="Translation factors"/>
    <property type="match status" value="1"/>
</dbReference>
<evidence type="ECO:0000313" key="12">
    <source>
        <dbReference type="Proteomes" id="UP001226720"/>
    </source>
</evidence>